<organism evidence="1">
    <name type="scientific">Chlamydia pneumoniae</name>
    <name type="common">Chlamydophila pneumoniae</name>
    <dbReference type="NCBI Taxonomy" id="83558"/>
    <lineage>
        <taxon>Bacteria</taxon>
        <taxon>Pseudomonadati</taxon>
        <taxon>Chlamydiota</taxon>
        <taxon>Chlamydiia</taxon>
        <taxon>Chlamydiales</taxon>
        <taxon>Chlamydiaceae</taxon>
        <taxon>Chlamydia/Chlamydophila group</taxon>
        <taxon>Chlamydia</taxon>
    </lineage>
</organism>
<protein>
    <submittedName>
        <fullName evidence="1">Uncharacterized protein</fullName>
    </submittedName>
</protein>
<sequence>MKTLVLSEKAHEFLEGIGYGVGASSILRDWQTQQWLEIESLLAQNEVM</sequence>
<dbReference type="EMBL" id="LN846999">
    <property type="protein sequence ID" value="CRI38598.1"/>
    <property type="molecule type" value="Genomic_DNA"/>
</dbReference>
<reference evidence="1" key="1">
    <citation type="submission" date="2015-05" db="EMBL/GenBank/DDBJ databases">
        <authorList>
            <person name="Rattei Thomas"/>
        </authorList>
    </citation>
    <scope>NUCLEOTIDE SEQUENCE</scope>
    <source>
        <strain evidence="1">CV15</strain>
    </source>
</reference>
<accession>A0A0F7WMY7</accession>
<proteinExistence type="predicted"/>
<name>A0A0F7WMY7_CHLPN</name>
<dbReference type="AlphaFoldDB" id="A0A0F7WMY7"/>
<gene>
    <name evidence="1" type="ORF">BN1224_CV15_C_04310</name>
</gene>
<evidence type="ECO:0000313" key="1">
    <source>
        <dbReference type="EMBL" id="CRI38598.1"/>
    </source>
</evidence>